<organism evidence="1 2">
    <name type="scientific">Candidatus Fischerbacteria bacterium RBG_13_37_8</name>
    <dbReference type="NCBI Taxonomy" id="1817863"/>
    <lineage>
        <taxon>Bacteria</taxon>
        <taxon>Candidatus Fischeribacteriota</taxon>
    </lineage>
</organism>
<dbReference type="EMBL" id="MFGW01000040">
    <property type="protein sequence ID" value="OGF67867.1"/>
    <property type="molecule type" value="Genomic_DNA"/>
</dbReference>
<accession>A0A1F5VX66</accession>
<protein>
    <submittedName>
        <fullName evidence="1">Uncharacterized protein</fullName>
    </submittedName>
</protein>
<dbReference type="Proteomes" id="UP000178943">
    <property type="component" value="Unassembled WGS sequence"/>
</dbReference>
<reference evidence="1 2" key="1">
    <citation type="journal article" date="2016" name="Nat. Commun.">
        <title>Thousands of microbial genomes shed light on interconnected biogeochemical processes in an aquifer system.</title>
        <authorList>
            <person name="Anantharaman K."/>
            <person name="Brown C.T."/>
            <person name="Hug L.A."/>
            <person name="Sharon I."/>
            <person name="Castelle C.J."/>
            <person name="Probst A.J."/>
            <person name="Thomas B.C."/>
            <person name="Singh A."/>
            <person name="Wilkins M.J."/>
            <person name="Karaoz U."/>
            <person name="Brodie E.L."/>
            <person name="Williams K.H."/>
            <person name="Hubbard S.S."/>
            <person name="Banfield J.F."/>
        </authorList>
    </citation>
    <scope>NUCLEOTIDE SEQUENCE [LARGE SCALE GENOMIC DNA]</scope>
</reference>
<evidence type="ECO:0000313" key="2">
    <source>
        <dbReference type="Proteomes" id="UP000178943"/>
    </source>
</evidence>
<sequence>MSSMTSIFSKTIIVLLALSTLCYGAGWGVEIKFLKDHVIPAEPIYVKIVIMNNSAKQLPALQFEYYSLDGKQCYSCLLGSPNPDQSENSDSSEIEIKPFLKPAGYQEIEIYSINCACNVRWDKFSYGEHKFCSHWKNDVKACAKFYFEKPFGVDAEAFKIIQEESFTKFGNYEEFVVLDVTSKTFNHLLKKFPGSIYTAWTYFHRMYDPTKIEAHYTVVDLRKSNYPPRGIYIPESEAYEGYGLNTHLNSGIESAKWIKEKSELILSHHPDFPFANKLRIQIALSNIALGIEKKGILQLQTFFKQSTEKKVLSKKPLETEAEWAEKFLALWAKERL</sequence>
<dbReference type="STRING" id="1817863.A2Y62_01225"/>
<evidence type="ECO:0000313" key="1">
    <source>
        <dbReference type="EMBL" id="OGF67867.1"/>
    </source>
</evidence>
<dbReference type="AlphaFoldDB" id="A0A1F5VX66"/>
<gene>
    <name evidence="1" type="ORF">A2Y62_01225</name>
</gene>
<name>A0A1F5VX66_9BACT</name>
<proteinExistence type="predicted"/>
<comment type="caution">
    <text evidence="1">The sequence shown here is derived from an EMBL/GenBank/DDBJ whole genome shotgun (WGS) entry which is preliminary data.</text>
</comment>